<keyword evidence="1" id="KW-0812">Transmembrane</keyword>
<keyword evidence="1" id="KW-1133">Transmembrane helix</keyword>
<accession>A0AAE9MU24</accession>
<gene>
    <name evidence="2" type="ORF">E4N74_09745</name>
</gene>
<evidence type="ECO:0000256" key="1">
    <source>
        <dbReference type="SAM" id="Phobius"/>
    </source>
</evidence>
<dbReference type="EMBL" id="CP038804">
    <property type="protein sequence ID" value="UTY34254.1"/>
    <property type="molecule type" value="Genomic_DNA"/>
</dbReference>
<reference evidence="2" key="1">
    <citation type="submission" date="2019-04" db="EMBL/GenBank/DDBJ databases">
        <title>Whole genome sequencing of oral phylogroup 2 treponemes.</title>
        <authorList>
            <person name="Chan Y."/>
            <person name="Zeng H.H."/>
            <person name="Yu X.L."/>
            <person name="Leung W.K."/>
            <person name="Watt R.M."/>
        </authorList>
    </citation>
    <scope>NUCLEOTIDE SEQUENCE</scope>
    <source>
        <strain evidence="2">OMZ 835</strain>
    </source>
</reference>
<feature type="transmembrane region" description="Helical" evidence="1">
    <location>
        <begin position="114"/>
        <end position="133"/>
    </location>
</feature>
<dbReference type="Proteomes" id="UP001058682">
    <property type="component" value="Chromosome"/>
</dbReference>
<organism evidence="2 3">
    <name type="scientific">Treponema putidum</name>
    <dbReference type="NCBI Taxonomy" id="221027"/>
    <lineage>
        <taxon>Bacteria</taxon>
        <taxon>Pseudomonadati</taxon>
        <taxon>Spirochaetota</taxon>
        <taxon>Spirochaetia</taxon>
        <taxon>Spirochaetales</taxon>
        <taxon>Treponemataceae</taxon>
        <taxon>Treponema</taxon>
    </lineage>
</organism>
<name>A0AAE9MU24_9SPIR</name>
<dbReference type="AlphaFoldDB" id="A0AAE9MU24"/>
<protein>
    <submittedName>
        <fullName evidence="2">Uncharacterized protein</fullName>
    </submittedName>
</protein>
<keyword evidence="1" id="KW-0472">Membrane</keyword>
<feature type="transmembrane region" description="Helical" evidence="1">
    <location>
        <begin position="24"/>
        <end position="41"/>
    </location>
</feature>
<feature type="transmembrane region" description="Helical" evidence="1">
    <location>
        <begin position="48"/>
        <end position="69"/>
    </location>
</feature>
<evidence type="ECO:0000313" key="3">
    <source>
        <dbReference type="Proteomes" id="UP001058682"/>
    </source>
</evidence>
<proteinExistence type="predicted"/>
<evidence type="ECO:0000313" key="2">
    <source>
        <dbReference type="EMBL" id="UTY34254.1"/>
    </source>
</evidence>
<sequence length="141" mass="16291">MSNNIEKHLEFIQGVITRMAKCSFIIKGWAIAIATAGITLLSKQEIRFLYFFPVFILIIGLWTLDGFFLSQERMYRALYNKVRKENNTDFDMNASVFNSGKNSWICSTFSKTLLLFYGIIFAAVIIFFIIATIKCKIEFII</sequence>